<reference evidence="3 4" key="1">
    <citation type="submission" date="2023-11" db="EMBL/GenBank/DDBJ databases">
        <title>Analysis of the Genomes of Mucilaginibacter gossypii cycad 4 and M. sabulilitoris SNA2: microbes with the potential for plant growth promotion.</title>
        <authorList>
            <person name="Hirsch A.M."/>
            <person name="Humm E."/>
            <person name="Rubbi M."/>
            <person name="Del Vecchio G."/>
            <person name="Ha S.M."/>
            <person name="Pellegrini M."/>
            <person name="Gunsalus R.P."/>
        </authorList>
    </citation>
    <scope>NUCLEOTIDE SEQUENCE [LARGE SCALE GENOMIC DNA]</scope>
    <source>
        <strain evidence="3 4">SNA2</strain>
    </source>
</reference>
<dbReference type="PANTHER" id="PTHR44520">
    <property type="entry name" value="RESPONSE REGULATOR RCP1-RELATED"/>
    <property type="match status" value="1"/>
</dbReference>
<dbReference type="Pfam" id="PF00072">
    <property type="entry name" value="Response_reg"/>
    <property type="match status" value="1"/>
</dbReference>
<keyword evidence="4" id="KW-1185">Reference proteome</keyword>
<feature type="modified residue" description="4-aspartylphosphate" evidence="1">
    <location>
        <position position="65"/>
    </location>
</feature>
<dbReference type="InterPro" id="IPR001789">
    <property type="entry name" value="Sig_transdc_resp-reg_receiver"/>
</dbReference>
<dbReference type="PANTHER" id="PTHR44520:SF2">
    <property type="entry name" value="RESPONSE REGULATOR RCP1"/>
    <property type="match status" value="1"/>
</dbReference>
<name>A0ABZ0TMN7_9SPHI</name>
<organism evidence="3 4">
    <name type="scientific">Mucilaginibacter sabulilitoris</name>
    <dbReference type="NCBI Taxonomy" id="1173583"/>
    <lineage>
        <taxon>Bacteria</taxon>
        <taxon>Pseudomonadati</taxon>
        <taxon>Bacteroidota</taxon>
        <taxon>Sphingobacteriia</taxon>
        <taxon>Sphingobacteriales</taxon>
        <taxon>Sphingobacteriaceae</taxon>
        <taxon>Mucilaginibacter</taxon>
    </lineage>
</organism>
<dbReference type="Gene3D" id="3.40.50.2300">
    <property type="match status" value="1"/>
</dbReference>
<dbReference type="SUPFAM" id="SSF52172">
    <property type="entry name" value="CheY-like"/>
    <property type="match status" value="1"/>
</dbReference>
<dbReference type="InterPro" id="IPR052893">
    <property type="entry name" value="TCS_response_regulator"/>
</dbReference>
<dbReference type="RefSeq" id="WP_321562145.1">
    <property type="nucleotide sequence ID" value="NZ_CP139558.1"/>
</dbReference>
<accession>A0ABZ0TMN7</accession>
<dbReference type="SMART" id="SM00448">
    <property type="entry name" value="REC"/>
    <property type="match status" value="1"/>
</dbReference>
<evidence type="ECO:0000259" key="2">
    <source>
        <dbReference type="PROSITE" id="PS50110"/>
    </source>
</evidence>
<evidence type="ECO:0000313" key="4">
    <source>
        <dbReference type="Proteomes" id="UP001324380"/>
    </source>
</evidence>
<dbReference type="EMBL" id="CP139558">
    <property type="protein sequence ID" value="WPU92989.1"/>
    <property type="molecule type" value="Genomic_DNA"/>
</dbReference>
<gene>
    <name evidence="3" type="ORF">SNE25_27065</name>
</gene>
<feature type="domain" description="Response regulatory" evidence="2">
    <location>
        <begin position="9"/>
        <end position="134"/>
    </location>
</feature>
<evidence type="ECO:0000313" key="3">
    <source>
        <dbReference type="EMBL" id="WPU92989.1"/>
    </source>
</evidence>
<dbReference type="PROSITE" id="PS50110">
    <property type="entry name" value="RESPONSE_REGULATORY"/>
    <property type="match status" value="1"/>
</dbReference>
<evidence type="ECO:0000256" key="1">
    <source>
        <dbReference type="PROSITE-ProRule" id="PRU00169"/>
    </source>
</evidence>
<protein>
    <submittedName>
        <fullName evidence="3">Response regulator</fullName>
    </submittedName>
</protein>
<keyword evidence="1" id="KW-0597">Phosphoprotein</keyword>
<dbReference type="InterPro" id="IPR011006">
    <property type="entry name" value="CheY-like_superfamily"/>
</dbReference>
<proteinExistence type="predicted"/>
<dbReference type="Proteomes" id="UP001324380">
    <property type="component" value="Chromosome"/>
</dbReference>
<sequence>MTISDIHTKVFCIDDDNINHYISQKYINSLLDSPRIKTFINCEDAIHELINIDDADDLPDYIFLDINMPVMNGWDFLDVFDRLRIDPLGKIKIYILSSSVFAHDIDKSRMYPAVKEFISKPLSQDKLKQVFNIN</sequence>